<sequence length="777" mass="86068">METPALYPAGPEQVPADLTKPRGSYQRQAWLAMAGLMLFMLGYIALGVCFAVITFNGVVHLQDWGFDLLRLTITICAGLLTLFIGKSLFAVRKSGDPQGIEITEQDQPQLFAFIYRLADEIGAPRPHRVFLTPEVNAAVFYDLSLLNLIFPSKKNLIIGLGLVNVLTLGELKAVLAHEFGHFAQRSMLVGRWVYIAQQIIGHMLATRDWLDNLVRGLGRTDLRIAWLGWLLSLIIWSIRAVVDTMFRLVIMAERALSREMEFNADLVAVSVTGSDALINALHKLQAADQAWQTALNVAQTEAGSGKRLSDLFNAQKITMEAMRKVLDDPQYGVPAPVDNPENAASHRVFTESMARPPQMWATHPANRDREDNAKARYIAADIDPRSAWEIFAEPDVLRAQISSSFYNAEKQDELEAVAEDDAVMKHFSHSSLDPQYRGNYLNRDVMRNFSSLAELLESGSIQATAVQSLSKVYPLELKEQLAAARSLESEISTLKALQDGDLKPSGGVIRHRGEELQKADIPEILEQLSLERAELTKVLKEHDASCHRAHLQAAAELGRGWEAYLHGLLSLLHSCEHLAAVVRNEQALLGNTWAVITADGQIGFFEKRRMLNVARAVQDCMTEVSAALFNMQLTDKLVEALGVENWQEQNPQLGLPDVDKKNWNEWCPAAYERMGGIAALLEHMSGLLLEDIIVTERYLAQSVQQPEAVDNTLQAPKAGGLAGYYPVLLPGSEHQLQRKLDLWNRFQLAHGVMPSLARLLVAGAIVGGTIYGGLLTA</sequence>
<keyword evidence="3" id="KW-0645">Protease</keyword>
<dbReference type="InterPro" id="IPR001915">
    <property type="entry name" value="Peptidase_M48"/>
</dbReference>
<dbReference type="Pfam" id="PF01435">
    <property type="entry name" value="Peptidase_M48"/>
    <property type="match status" value="1"/>
</dbReference>
<dbReference type="PANTHER" id="PTHR43221:SF2">
    <property type="entry name" value="PROTEASE HTPX HOMOLOG"/>
    <property type="match status" value="1"/>
</dbReference>
<gene>
    <name evidence="13" type="ORF">HUF19_15125</name>
</gene>
<evidence type="ECO:0000256" key="7">
    <source>
        <dbReference type="ARBA" id="ARBA00022833"/>
    </source>
</evidence>
<protein>
    <submittedName>
        <fullName evidence="13">M48 family metalloprotease</fullName>
    </submittedName>
</protein>
<evidence type="ECO:0000256" key="5">
    <source>
        <dbReference type="ARBA" id="ARBA00022723"/>
    </source>
</evidence>
<proteinExistence type="predicted"/>
<keyword evidence="8 11" id="KW-1133">Transmembrane helix</keyword>
<dbReference type="RefSeq" id="WP_260997404.1">
    <property type="nucleotide sequence ID" value="NZ_CP054475.1"/>
</dbReference>
<evidence type="ECO:0000256" key="10">
    <source>
        <dbReference type="ARBA" id="ARBA00023136"/>
    </source>
</evidence>
<dbReference type="Gene3D" id="3.30.2010.10">
    <property type="entry name" value="Metalloproteases ('zincins'), catalytic domain"/>
    <property type="match status" value="1"/>
</dbReference>
<evidence type="ECO:0000256" key="8">
    <source>
        <dbReference type="ARBA" id="ARBA00022989"/>
    </source>
</evidence>
<evidence type="ECO:0000256" key="3">
    <source>
        <dbReference type="ARBA" id="ARBA00022670"/>
    </source>
</evidence>
<keyword evidence="14" id="KW-1185">Reference proteome</keyword>
<evidence type="ECO:0000256" key="9">
    <source>
        <dbReference type="ARBA" id="ARBA00023049"/>
    </source>
</evidence>
<keyword evidence="9 13" id="KW-0482">Metalloprotease</keyword>
<feature type="transmembrane region" description="Helical" evidence="11">
    <location>
        <begin position="68"/>
        <end position="85"/>
    </location>
</feature>
<feature type="domain" description="Peptidase M48" evidence="12">
    <location>
        <begin position="105"/>
        <end position="374"/>
    </location>
</feature>
<keyword evidence="4 11" id="KW-0812">Transmembrane</keyword>
<dbReference type="GO" id="GO:0008237">
    <property type="term" value="F:metallopeptidase activity"/>
    <property type="evidence" value="ECO:0007669"/>
    <property type="project" value="UniProtKB-KW"/>
</dbReference>
<evidence type="ECO:0000256" key="4">
    <source>
        <dbReference type="ARBA" id="ARBA00022692"/>
    </source>
</evidence>
<feature type="transmembrane region" description="Helical" evidence="11">
    <location>
        <begin position="226"/>
        <end position="250"/>
    </location>
</feature>
<feature type="transmembrane region" description="Helical" evidence="11">
    <location>
        <begin position="30"/>
        <end position="56"/>
    </location>
</feature>
<keyword evidence="6" id="KW-0378">Hydrolase</keyword>
<dbReference type="InterPro" id="IPR050083">
    <property type="entry name" value="HtpX_protease"/>
</dbReference>
<dbReference type="Proteomes" id="UP001065322">
    <property type="component" value="Chromosome"/>
</dbReference>
<evidence type="ECO:0000313" key="14">
    <source>
        <dbReference type="Proteomes" id="UP001065322"/>
    </source>
</evidence>
<evidence type="ECO:0000256" key="6">
    <source>
        <dbReference type="ARBA" id="ARBA00022801"/>
    </source>
</evidence>
<keyword evidence="5" id="KW-0479">Metal-binding</keyword>
<feature type="transmembrane region" description="Helical" evidence="11">
    <location>
        <begin position="755"/>
        <end position="774"/>
    </location>
</feature>
<evidence type="ECO:0000259" key="12">
    <source>
        <dbReference type="Pfam" id="PF01435"/>
    </source>
</evidence>
<organism evidence="13 14">
    <name type="scientific">Thalassolituus hydrocarboniclasticus</name>
    <dbReference type="NCBI Taxonomy" id="2742796"/>
    <lineage>
        <taxon>Bacteria</taxon>
        <taxon>Pseudomonadati</taxon>
        <taxon>Pseudomonadota</taxon>
        <taxon>Gammaproteobacteria</taxon>
        <taxon>Oceanospirillales</taxon>
        <taxon>Oceanospirillaceae</taxon>
        <taxon>Thalassolituus</taxon>
    </lineage>
</organism>
<dbReference type="CDD" id="cd07328">
    <property type="entry name" value="M48_Ste24p_like"/>
    <property type="match status" value="1"/>
</dbReference>
<keyword evidence="2" id="KW-1003">Cell membrane</keyword>
<evidence type="ECO:0000256" key="1">
    <source>
        <dbReference type="ARBA" id="ARBA00001947"/>
    </source>
</evidence>
<evidence type="ECO:0000313" key="13">
    <source>
        <dbReference type="EMBL" id="UXD88681.1"/>
    </source>
</evidence>
<comment type="cofactor">
    <cofactor evidence="1">
        <name>Zn(2+)</name>
        <dbReference type="ChEBI" id="CHEBI:29105"/>
    </cofactor>
</comment>
<name>A0ABY6ACB7_9GAMM</name>
<reference evidence="14" key="1">
    <citation type="submission" date="2020-06" db="EMBL/GenBank/DDBJ databases">
        <title>Thalassolituus marinus alknpb1M-1, a hydrocarbon-degrading bacterium isolated from the deep-sea overlying water using an in-situ strategy from the South China Sea basin.</title>
        <authorList>
            <person name="Dong C."/>
            <person name="Chen Y."/>
            <person name="Shao Z."/>
        </authorList>
    </citation>
    <scope>NUCLEOTIDE SEQUENCE [LARGE SCALE GENOMIC DNA]</scope>
    <source>
        <strain evidence="14">alknpb1M-1</strain>
    </source>
</reference>
<dbReference type="EMBL" id="CP054475">
    <property type="protein sequence ID" value="UXD88681.1"/>
    <property type="molecule type" value="Genomic_DNA"/>
</dbReference>
<keyword evidence="10 11" id="KW-0472">Membrane</keyword>
<accession>A0ABY6ACB7</accession>
<evidence type="ECO:0000256" key="11">
    <source>
        <dbReference type="SAM" id="Phobius"/>
    </source>
</evidence>
<evidence type="ECO:0000256" key="2">
    <source>
        <dbReference type="ARBA" id="ARBA00022475"/>
    </source>
</evidence>
<dbReference type="PANTHER" id="PTHR43221">
    <property type="entry name" value="PROTEASE HTPX"/>
    <property type="match status" value="1"/>
</dbReference>
<keyword evidence="7" id="KW-0862">Zinc</keyword>